<reference evidence="8 9" key="1">
    <citation type="journal article" date="2011" name="Genome Biol. Evol.">
        <title>Integration of the genetic map and genome assembly of fugu facilitates insights into distinct features of genome evolution in teleosts and mammals.</title>
        <authorList>
            <person name="Kai W."/>
            <person name="Kikuchi K."/>
            <person name="Tohari S."/>
            <person name="Chew A.K."/>
            <person name="Tay A."/>
            <person name="Fujiwara A."/>
            <person name="Hosoya S."/>
            <person name="Suetake H."/>
            <person name="Naruse K."/>
            <person name="Brenner S."/>
            <person name="Suzuki Y."/>
            <person name="Venkatesh B."/>
        </authorList>
    </citation>
    <scope>NUCLEOTIDE SEQUENCE [LARGE SCALE GENOMIC DNA]</scope>
</reference>
<keyword evidence="4" id="KW-0282">Flagellum</keyword>
<reference evidence="8" key="2">
    <citation type="submission" date="2025-08" db="UniProtKB">
        <authorList>
            <consortium name="Ensembl"/>
        </authorList>
    </citation>
    <scope>IDENTIFICATION</scope>
</reference>
<protein>
    <recommendedName>
        <fullName evidence="2">MORN repeat-containing protein 5</fullName>
    </recommendedName>
</protein>
<evidence type="ECO:0000256" key="1">
    <source>
        <dbReference type="ARBA" id="ARBA00004230"/>
    </source>
</evidence>
<evidence type="ECO:0000256" key="2">
    <source>
        <dbReference type="ARBA" id="ARBA00016322"/>
    </source>
</evidence>
<proteinExistence type="predicted"/>
<gene>
    <name evidence="8" type="primary">morn5</name>
</gene>
<dbReference type="FunCoup" id="A0A674ND80">
    <property type="interactions" value="306"/>
</dbReference>
<reference evidence="8" key="3">
    <citation type="submission" date="2025-09" db="UniProtKB">
        <authorList>
            <consortium name="Ensembl"/>
        </authorList>
    </citation>
    <scope>IDENTIFICATION</scope>
</reference>
<evidence type="ECO:0000256" key="7">
    <source>
        <dbReference type="SAM" id="MobiDB-lite"/>
    </source>
</evidence>
<sequence>MHGTGEYTFLTGTKYVGEWRDGMFHSKGVMHFPNGTQYEAIWENGKVVEGTVTFADGLRYQDDDWRYCDGHDRRFYTERCSGLRPSGESQLTEPHPPHAIPEGCYDCGEGFYDPRTRAVTSYEGGFLRNAGQTENKEAWLHSKGISGLWAEPETHTHAHRHAHWEQGLKAKMQSVKSDQTVAPCKSCREFVTGGSLFGLDTSDRNQHRQPLTTCRSSEKHPSAGPSRPL</sequence>
<evidence type="ECO:0000256" key="6">
    <source>
        <dbReference type="ARBA" id="ARBA00023273"/>
    </source>
</evidence>
<dbReference type="Gene3D" id="2.20.110.10">
    <property type="entry name" value="Histone H3 K4-specific methyltransferase SET7/9 N-terminal domain"/>
    <property type="match status" value="1"/>
</dbReference>
<keyword evidence="3" id="KW-0677">Repeat</keyword>
<dbReference type="PANTHER" id="PTHR46437:SF1">
    <property type="entry name" value="MORN REPEAT-CONTAINING PROTEIN 5"/>
    <property type="match status" value="1"/>
</dbReference>
<dbReference type="PANTHER" id="PTHR46437">
    <property type="entry name" value="MORN REPEAT-CONTAINING PROTEIN 5"/>
    <property type="match status" value="1"/>
</dbReference>
<accession>A0A674ND80</accession>
<evidence type="ECO:0000313" key="8">
    <source>
        <dbReference type="Ensembl" id="ENSTRUP00000071151.1"/>
    </source>
</evidence>
<dbReference type="InParanoid" id="A0A674ND80"/>
<evidence type="ECO:0000256" key="5">
    <source>
        <dbReference type="ARBA" id="ARBA00023069"/>
    </source>
</evidence>
<dbReference type="InterPro" id="IPR003409">
    <property type="entry name" value="MORN"/>
</dbReference>
<organism evidence="8 9">
    <name type="scientific">Takifugu rubripes</name>
    <name type="common">Japanese pufferfish</name>
    <name type="synonym">Fugu rubripes</name>
    <dbReference type="NCBI Taxonomy" id="31033"/>
    <lineage>
        <taxon>Eukaryota</taxon>
        <taxon>Metazoa</taxon>
        <taxon>Chordata</taxon>
        <taxon>Craniata</taxon>
        <taxon>Vertebrata</taxon>
        <taxon>Euteleostomi</taxon>
        <taxon>Actinopterygii</taxon>
        <taxon>Neopterygii</taxon>
        <taxon>Teleostei</taxon>
        <taxon>Neoteleostei</taxon>
        <taxon>Acanthomorphata</taxon>
        <taxon>Eupercaria</taxon>
        <taxon>Tetraodontiformes</taxon>
        <taxon>Tetradontoidea</taxon>
        <taxon>Tetraodontidae</taxon>
        <taxon>Takifugu</taxon>
    </lineage>
</organism>
<dbReference type="Pfam" id="PF02493">
    <property type="entry name" value="MORN"/>
    <property type="match status" value="2"/>
</dbReference>
<dbReference type="Proteomes" id="UP000005226">
    <property type="component" value="Chromosome 6"/>
</dbReference>
<dbReference type="AlphaFoldDB" id="A0A674ND80"/>
<dbReference type="GO" id="GO:0031514">
    <property type="term" value="C:motile cilium"/>
    <property type="evidence" value="ECO:0007669"/>
    <property type="project" value="UniProtKB-SubCell"/>
</dbReference>
<evidence type="ECO:0000313" key="9">
    <source>
        <dbReference type="Proteomes" id="UP000005226"/>
    </source>
</evidence>
<dbReference type="Ensembl" id="ENSTRUT00000071017.1">
    <property type="protein sequence ID" value="ENSTRUP00000071151.1"/>
    <property type="gene ID" value="ENSTRUG00000027583.1"/>
</dbReference>
<dbReference type="SUPFAM" id="SSF82185">
    <property type="entry name" value="Histone H3 K4-specific methyltransferase SET7/9 N-terminal domain"/>
    <property type="match status" value="1"/>
</dbReference>
<feature type="region of interest" description="Disordered" evidence="7">
    <location>
        <begin position="198"/>
        <end position="229"/>
    </location>
</feature>
<name>A0A674ND80_TAKRU</name>
<keyword evidence="9" id="KW-1185">Reference proteome</keyword>
<comment type="subcellular location">
    <subcellularLocation>
        <location evidence="1">Cell projection</location>
        <location evidence="1">Cilium</location>
        <location evidence="1">Flagellum</location>
    </subcellularLocation>
</comment>
<keyword evidence="5" id="KW-0969">Cilium</keyword>
<dbReference type="InterPro" id="IPR042814">
    <property type="entry name" value="Morn5"/>
</dbReference>
<dbReference type="SMART" id="SM00698">
    <property type="entry name" value="MORN"/>
    <property type="match status" value="1"/>
</dbReference>
<keyword evidence="6" id="KW-0966">Cell projection</keyword>
<evidence type="ECO:0000256" key="4">
    <source>
        <dbReference type="ARBA" id="ARBA00022846"/>
    </source>
</evidence>
<evidence type="ECO:0000256" key="3">
    <source>
        <dbReference type="ARBA" id="ARBA00022737"/>
    </source>
</evidence>
<dbReference type="GeneTree" id="ENSGT00390000018089"/>